<dbReference type="Gene3D" id="3.50.50.60">
    <property type="entry name" value="FAD/NAD(P)-binding domain"/>
    <property type="match status" value="1"/>
</dbReference>
<feature type="domain" description="Glucose-methanol-choline oxidoreductase N-terminal" evidence="7">
    <location>
        <begin position="261"/>
        <end position="275"/>
    </location>
</feature>
<evidence type="ECO:0000256" key="2">
    <source>
        <dbReference type="ARBA" id="ARBA00010790"/>
    </source>
</evidence>
<dbReference type="PROSITE" id="PS00623">
    <property type="entry name" value="GMC_OXRED_1"/>
    <property type="match status" value="1"/>
</dbReference>
<dbReference type="SUPFAM" id="SSF51905">
    <property type="entry name" value="FAD/NAD(P)-binding domain"/>
    <property type="match status" value="1"/>
</dbReference>
<dbReference type="InterPro" id="IPR007867">
    <property type="entry name" value="GMC_OxRtase_C"/>
</dbReference>
<protein>
    <submittedName>
        <fullName evidence="8">FAD-dependent oxidoreductase</fullName>
    </submittedName>
</protein>
<organism evidence="8 9">
    <name type="scientific">Mycolicibacter acidiphilus</name>
    <dbReference type="NCBI Taxonomy" id="2835306"/>
    <lineage>
        <taxon>Bacteria</taxon>
        <taxon>Bacillati</taxon>
        <taxon>Actinomycetota</taxon>
        <taxon>Actinomycetes</taxon>
        <taxon>Mycobacteriales</taxon>
        <taxon>Mycobacteriaceae</taxon>
        <taxon>Mycolicibacter</taxon>
    </lineage>
</organism>
<dbReference type="Proteomes" id="UP001519535">
    <property type="component" value="Unassembled WGS sequence"/>
</dbReference>
<proteinExistence type="inferred from homology"/>
<dbReference type="Pfam" id="PF00732">
    <property type="entry name" value="GMC_oxred_N"/>
    <property type="match status" value="1"/>
</dbReference>
<dbReference type="Pfam" id="PF05199">
    <property type="entry name" value="GMC_oxred_C"/>
    <property type="match status" value="1"/>
</dbReference>
<comment type="caution">
    <text evidence="8">The sequence shown here is derived from an EMBL/GenBank/DDBJ whole genome shotgun (WGS) entry which is preliminary data.</text>
</comment>
<evidence type="ECO:0000256" key="3">
    <source>
        <dbReference type="ARBA" id="ARBA00022630"/>
    </source>
</evidence>
<evidence type="ECO:0000313" key="8">
    <source>
        <dbReference type="EMBL" id="MBS9534477.1"/>
    </source>
</evidence>
<evidence type="ECO:0000313" key="9">
    <source>
        <dbReference type="Proteomes" id="UP001519535"/>
    </source>
</evidence>
<evidence type="ECO:0000256" key="1">
    <source>
        <dbReference type="ARBA" id="ARBA00001974"/>
    </source>
</evidence>
<dbReference type="PANTHER" id="PTHR11552:SF147">
    <property type="entry name" value="CHOLINE DEHYDROGENASE, MITOCHONDRIAL"/>
    <property type="match status" value="1"/>
</dbReference>
<dbReference type="RefSeq" id="WP_214093346.1">
    <property type="nucleotide sequence ID" value="NZ_JAHCLR010000023.1"/>
</dbReference>
<feature type="domain" description="Glucose-methanol-choline oxidoreductase N-terminal" evidence="6">
    <location>
        <begin position="88"/>
        <end position="111"/>
    </location>
</feature>
<sequence>MPNADYVVVGAGSAGCAVARRLAESGASVALVEAGGRDDKGLAKMLFQTPGAINVMHSTPQLKRFFDWDYKSAPQASALNRKIPMTRGKVLGGSSAVNGMLFVRGNKKNFDDWADEGCKGWGYDDILPLYKRMEDWEDGASDLRGTGGPIKVTRRHEVSGAARSFMTAASEKMGVPIIDDYNGAQQEGVSVFQQSVANGRRYSTAEGYLHRDPLDNLRVVLGATVSKVVLSGTRATGVEIVAKDGSREVLTASREVILSAGAFGSPQILMLSGIGPAAHLAEYGITVAADLPVGDNLHDHLYVPVAFQMDSAVHRPTPLYFGRGLLAEKRKPGSTWAGDSSFEAVAFLRTSHAKAVPNLQILTIHWVYPTPNQDANKRISPPISKPGQSVFPALIYPESRGTVRLASADPTVAPIIDPNYLAAAQDTEVLLEGIAMVRDIMAGTGDNRGEVVPGPEFFDPAAMRKELPNRIHTVYHPVGTARMGVDERAVVDPELRVRGIEGLRVADASIMPSITGGNTNAPAILIGEKCADLILK</sequence>
<dbReference type="PIRSF" id="PIRSF000137">
    <property type="entry name" value="Alcohol_oxidase"/>
    <property type="match status" value="1"/>
</dbReference>
<keyword evidence="4 5" id="KW-0274">FAD</keyword>
<dbReference type="InterPro" id="IPR012132">
    <property type="entry name" value="GMC_OxRdtase"/>
</dbReference>
<dbReference type="PROSITE" id="PS00624">
    <property type="entry name" value="GMC_OXRED_2"/>
    <property type="match status" value="1"/>
</dbReference>
<evidence type="ECO:0000259" key="6">
    <source>
        <dbReference type="PROSITE" id="PS00623"/>
    </source>
</evidence>
<comment type="cofactor">
    <cofactor evidence="1">
        <name>FAD</name>
        <dbReference type="ChEBI" id="CHEBI:57692"/>
    </cofactor>
</comment>
<keyword evidence="9" id="KW-1185">Reference proteome</keyword>
<evidence type="ECO:0000259" key="7">
    <source>
        <dbReference type="PROSITE" id="PS00624"/>
    </source>
</evidence>
<name>A0ABS5RKA6_9MYCO</name>
<dbReference type="SUPFAM" id="SSF54373">
    <property type="entry name" value="FAD-linked reductases, C-terminal domain"/>
    <property type="match status" value="1"/>
</dbReference>
<gene>
    <name evidence="8" type="ORF">KIH27_12860</name>
</gene>
<accession>A0ABS5RKA6</accession>
<dbReference type="Gene3D" id="3.30.560.10">
    <property type="entry name" value="Glucose Oxidase, domain 3"/>
    <property type="match status" value="1"/>
</dbReference>
<reference evidence="8 9" key="1">
    <citation type="submission" date="2021-05" db="EMBL/GenBank/DDBJ databases">
        <title>Mycobacterium acidophilum sp. nov., an extremely acid-tolerant member of the genus Mycobacterium.</title>
        <authorList>
            <person name="Xia J."/>
        </authorList>
    </citation>
    <scope>NUCLEOTIDE SEQUENCE [LARGE SCALE GENOMIC DNA]</scope>
    <source>
        <strain evidence="8 9">M1</strain>
    </source>
</reference>
<dbReference type="InterPro" id="IPR000172">
    <property type="entry name" value="GMC_OxRdtase_N"/>
</dbReference>
<evidence type="ECO:0000256" key="5">
    <source>
        <dbReference type="RuleBase" id="RU003968"/>
    </source>
</evidence>
<evidence type="ECO:0000256" key="4">
    <source>
        <dbReference type="ARBA" id="ARBA00022827"/>
    </source>
</evidence>
<comment type="similarity">
    <text evidence="2 5">Belongs to the GMC oxidoreductase family.</text>
</comment>
<dbReference type="EMBL" id="JAHCLR010000023">
    <property type="protein sequence ID" value="MBS9534477.1"/>
    <property type="molecule type" value="Genomic_DNA"/>
</dbReference>
<dbReference type="InterPro" id="IPR036188">
    <property type="entry name" value="FAD/NAD-bd_sf"/>
</dbReference>
<dbReference type="PANTHER" id="PTHR11552">
    <property type="entry name" value="GLUCOSE-METHANOL-CHOLINE GMC OXIDOREDUCTASE"/>
    <property type="match status" value="1"/>
</dbReference>
<keyword evidence="3 5" id="KW-0285">Flavoprotein</keyword>